<dbReference type="SUPFAM" id="SSF53335">
    <property type="entry name" value="S-adenosyl-L-methionine-dependent methyltransferases"/>
    <property type="match status" value="1"/>
</dbReference>
<keyword evidence="1 5" id="KW-0489">Methyltransferase</keyword>
<evidence type="ECO:0000259" key="4">
    <source>
        <dbReference type="Pfam" id="PF08241"/>
    </source>
</evidence>
<comment type="caution">
    <text evidence="5">The sequence shown here is derived from an EMBL/GenBank/DDBJ whole genome shotgun (WGS) entry which is preliminary data.</text>
</comment>
<sequence>MGEFSAGEDTWTERLGNLRNTVRQELIGRHLDDHVQDGASALDIGCGQGTQAIRLARRGCSVTGVDPSEQLLARCAADVDVAGVAVDLRRGHLEDLDAVLGDRTFEVVCAHGVLMYLDDPMLALDRLSDRVAPGGLLSVTFRNGDALAFRPGMRGEWQAAVEAMDATTYVNELGVRARADRLDDVTERLARRGMSIEAWYGVRVFTDAAPGEERAGSGPDLQWLLRAEQQACARDPYRRLASQLHVLARQPDHAQLHKPTAR</sequence>
<accession>A0ABU2JJY1</accession>
<protein>
    <submittedName>
        <fullName evidence="5">Methyltransferase domain-containing protein</fullName>
    </submittedName>
</protein>
<dbReference type="InterPro" id="IPR029063">
    <property type="entry name" value="SAM-dependent_MTases_sf"/>
</dbReference>
<dbReference type="RefSeq" id="WP_311425682.1">
    <property type="nucleotide sequence ID" value="NZ_JAVREH010000154.1"/>
</dbReference>
<dbReference type="InterPro" id="IPR013216">
    <property type="entry name" value="Methyltransf_11"/>
</dbReference>
<dbReference type="GO" id="GO:0032259">
    <property type="term" value="P:methylation"/>
    <property type="evidence" value="ECO:0007669"/>
    <property type="project" value="UniProtKB-KW"/>
</dbReference>
<evidence type="ECO:0000313" key="6">
    <source>
        <dbReference type="Proteomes" id="UP001183176"/>
    </source>
</evidence>
<dbReference type="PANTHER" id="PTHR43464">
    <property type="entry name" value="METHYLTRANSFERASE"/>
    <property type="match status" value="1"/>
</dbReference>
<organism evidence="5 6">
    <name type="scientific">Jatrophihabitans lederbergiae</name>
    <dbReference type="NCBI Taxonomy" id="3075547"/>
    <lineage>
        <taxon>Bacteria</taxon>
        <taxon>Bacillati</taxon>
        <taxon>Actinomycetota</taxon>
        <taxon>Actinomycetes</taxon>
        <taxon>Jatrophihabitantales</taxon>
        <taxon>Jatrophihabitantaceae</taxon>
        <taxon>Jatrophihabitans</taxon>
    </lineage>
</organism>
<evidence type="ECO:0000313" key="5">
    <source>
        <dbReference type="EMBL" id="MDT0264548.1"/>
    </source>
</evidence>
<name>A0ABU2JJY1_9ACTN</name>
<dbReference type="Pfam" id="PF08241">
    <property type="entry name" value="Methyltransf_11"/>
    <property type="match status" value="1"/>
</dbReference>
<keyword evidence="3" id="KW-0949">S-adenosyl-L-methionine</keyword>
<dbReference type="PANTHER" id="PTHR43464:SF19">
    <property type="entry name" value="UBIQUINONE BIOSYNTHESIS O-METHYLTRANSFERASE, MITOCHONDRIAL"/>
    <property type="match status" value="1"/>
</dbReference>
<evidence type="ECO:0000256" key="3">
    <source>
        <dbReference type="ARBA" id="ARBA00022691"/>
    </source>
</evidence>
<dbReference type="Gene3D" id="3.40.50.150">
    <property type="entry name" value="Vaccinia Virus protein VP39"/>
    <property type="match status" value="1"/>
</dbReference>
<reference evidence="6" key="1">
    <citation type="submission" date="2023-07" db="EMBL/GenBank/DDBJ databases">
        <title>30 novel species of actinomycetes from the DSMZ collection.</title>
        <authorList>
            <person name="Nouioui I."/>
        </authorList>
    </citation>
    <scope>NUCLEOTIDE SEQUENCE [LARGE SCALE GENOMIC DNA]</scope>
    <source>
        <strain evidence="6">DSM 44399</strain>
    </source>
</reference>
<feature type="domain" description="Methyltransferase type 11" evidence="4">
    <location>
        <begin position="42"/>
        <end position="138"/>
    </location>
</feature>
<keyword evidence="6" id="KW-1185">Reference proteome</keyword>
<keyword evidence="2" id="KW-0808">Transferase</keyword>
<dbReference type="GO" id="GO:0008168">
    <property type="term" value="F:methyltransferase activity"/>
    <property type="evidence" value="ECO:0007669"/>
    <property type="project" value="UniProtKB-KW"/>
</dbReference>
<dbReference type="CDD" id="cd02440">
    <property type="entry name" value="AdoMet_MTases"/>
    <property type="match status" value="1"/>
</dbReference>
<proteinExistence type="predicted"/>
<dbReference type="EMBL" id="JAVREH010000154">
    <property type="protein sequence ID" value="MDT0264548.1"/>
    <property type="molecule type" value="Genomic_DNA"/>
</dbReference>
<evidence type="ECO:0000256" key="1">
    <source>
        <dbReference type="ARBA" id="ARBA00022603"/>
    </source>
</evidence>
<dbReference type="Proteomes" id="UP001183176">
    <property type="component" value="Unassembled WGS sequence"/>
</dbReference>
<evidence type="ECO:0000256" key="2">
    <source>
        <dbReference type="ARBA" id="ARBA00022679"/>
    </source>
</evidence>
<gene>
    <name evidence="5" type="ORF">RM423_24680</name>
</gene>